<dbReference type="GO" id="GO:0008360">
    <property type="term" value="P:regulation of cell shape"/>
    <property type="evidence" value="ECO:0007669"/>
    <property type="project" value="UniProtKB-KW"/>
</dbReference>
<evidence type="ECO:0000256" key="17">
    <source>
        <dbReference type="NCBIfam" id="TIGR00179"/>
    </source>
</evidence>
<dbReference type="Gene3D" id="3.90.78.10">
    <property type="entry name" value="UDP-N-acetylenolpyruvoylglucosamine reductase, C-terminal domain"/>
    <property type="match status" value="1"/>
</dbReference>
<sequence length="227" mass="24131">IRGAVLLLSGEFKAVTLLEDGLVRAGAGASLAAVCRFAQEHSLTGLEFAWGIPGSVGGAAYMDAGAYGGEMKDVVERVRHLTPAGEEGEAAGEALQFAYRKSRYTGGRDIITFVEYRLAPGDPAQISTQMEDLMARRKSKQPYDMPSAGSVFKRPEGYYAAALIEECGLKGRRVGGAQVSEKHAGFIVNTGGATCQDVLGLIGEIQREVFAQKGVRLETEVRVTGEA</sequence>
<evidence type="ECO:0000256" key="16">
    <source>
        <dbReference type="ARBA" id="ARBA00048914"/>
    </source>
</evidence>
<dbReference type="GO" id="GO:0071555">
    <property type="term" value="P:cell wall organization"/>
    <property type="evidence" value="ECO:0007669"/>
    <property type="project" value="UniProtKB-KW"/>
</dbReference>
<evidence type="ECO:0000256" key="15">
    <source>
        <dbReference type="ARBA" id="ARBA00023316"/>
    </source>
</evidence>
<dbReference type="Pfam" id="PF01565">
    <property type="entry name" value="FAD_binding_4"/>
    <property type="match status" value="1"/>
</dbReference>
<keyword evidence="9" id="KW-0274">FAD</keyword>
<dbReference type="EC" id="1.3.1.98" evidence="5 17"/>
<keyword evidence="13 19" id="KW-0560">Oxidoreductase</keyword>
<dbReference type="InterPro" id="IPR016166">
    <property type="entry name" value="FAD-bd_PCMH"/>
</dbReference>
<proteinExistence type="inferred from homology"/>
<comment type="subcellular location">
    <subcellularLocation>
        <location evidence="3">Cytoplasm</location>
    </subcellularLocation>
</comment>
<dbReference type="GO" id="GO:0009252">
    <property type="term" value="P:peptidoglycan biosynthetic process"/>
    <property type="evidence" value="ECO:0007669"/>
    <property type="project" value="UniProtKB-UniRule"/>
</dbReference>
<dbReference type="SUPFAM" id="SSF56176">
    <property type="entry name" value="FAD-binding/transporter-associated domain-like"/>
    <property type="match status" value="1"/>
</dbReference>
<keyword evidence="8" id="KW-0285">Flavoprotein</keyword>
<evidence type="ECO:0000256" key="8">
    <source>
        <dbReference type="ARBA" id="ARBA00022630"/>
    </source>
</evidence>
<evidence type="ECO:0000256" key="12">
    <source>
        <dbReference type="ARBA" id="ARBA00022984"/>
    </source>
</evidence>
<dbReference type="InterPro" id="IPR036318">
    <property type="entry name" value="FAD-bd_PCMH-like_sf"/>
</dbReference>
<feature type="non-terminal residue" evidence="19">
    <location>
        <position position="1"/>
    </location>
</feature>
<evidence type="ECO:0000256" key="13">
    <source>
        <dbReference type="ARBA" id="ARBA00023002"/>
    </source>
</evidence>
<evidence type="ECO:0000256" key="9">
    <source>
        <dbReference type="ARBA" id="ARBA00022827"/>
    </source>
</evidence>
<evidence type="ECO:0000256" key="5">
    <source>
        <dbReference type="ARBA" id="ARBA00012518"/>
    </source>
</evidence>
<evidence type="ECO:0000256" key="4">
    <source>
        <dbReference type="ARBA" id="ARBA00004752"/>
    </source>
</evidence>
<reference evidence="19" key="1">
    <citation type="journal article" date="2021" name="PeerJ">
        <title>Extensive microbial diversity within the chicken gut microbiome revealed by metagenomics and culture.</title>
        <authorList>
            <person name="Gilroy R."/>
            <person name="Ravi A."/>
            <person name="Getino M."/>
            <person name="Pursley I."/>
            <person name="Horton D.L."/>
            <person name="Alikhan N.F."/>
            <person name="Baker D."/>
            <person name="Gharbi K."/>
            <person name="Hall N."/>
            <person name="Watson M."/>
            <person name="Adriaenssens E.M."/>
            <person name="Foster-Nyarko E."/>
            <person name="Jarju S."/>
            <person name="Secka A."/>
            <person name="Antonio M."/>
            <person name="Oren A."/>
            <person name="Chaudhuri R.R."/>
            <person name="La Ragione R."/>
            <person name="Hildebrand F."/>
            <person name="Pallen M.J."/>
        </authorList>
    </citation>
    <scope>NUCLEOTIDE SEQUENCE</scope>
    <source>
        <strain evidence="19">ChiBcolR8-3208</strain>
    </source>
</reference>
<evidence type="ECO:0000256" key="2">
    <source>
        <dbReference type="ARBA" id="ARBA00003921"/>
    </source>
</evidence>
<keyword evidence="10" id="KW-0521">NADP</keyword>
<dbReference type="PANTHER" id="PTHR21071">
    <property type="entry name" value="UDP-N-ACETYLENOLPYRUVOYLGLUCOSAMINE REDUCTASE"/>
    <property type="match status" value="1"/>
</dbReference>
<evidence type="ECO:0000256" key="11">
    <source>
        <dbReference type="ARBA" id="ARBA00022960"/>
    </source>
</evidence>
<evidence type="ECO:0000256" key="6">
    <source>
        <dbReference type="ARBA" id="ARBA00022490"/>
    </source>
</evidence>
<dbReference type="GO" id="GO:0005829">
    <property type="term" value="C:cytosol"/>
    <property type="evidence" value="ECO:0007669"/>
    <property type="project" value="TreeGrafter"/>
</dbReference>
<dbReference type="InterPro" id="IPR006094">
    <property type="entry name" value="Oxid_FAD_bind_N"/>
</dbReference>
<keyword evidence="7" id="KW-0132">Cell division</keyword>
<dbReference type="InterPro" id="IPR003170">
    <property type="entry name" value="MurB"/>
</dbReference>
<dbReference type="InterPro" id="IPR036635">
    <property type="entry name" value="MurB_C_sf"/>
</dbReference>
<evidence type="ECO:0000259" key="18">
    <source>
        <dbReference type="PROSITE" id="PS51387"/>
    </source>
</evidence>
<keyword evidence="14" id="KW-0131">Cell cycle</keyword>
<dbReference type="HAMAP" id="MF_00037">
    <property type="entry name" value="MurB"/>
    <property type="match status" value="1"/>
</dbReference>
<evidence type="ECO:0000256" key="7">
    <source>
        <dbReference type="ARBA" id="ARBA00022618"/>
    </source>
</evidence>
<reference evidence="19" key="2">
    <citation type="submission" date="2021-04" db="EMBL/GenBank/DDBJ databases">
        <authorList>
            <person name="Gilroy R."/>
        </authorList>
    </citation>
    <scope>NUCLEOTIDE SEQUENCE</scope>
    <source>
        <strain evidence="19">ChiBcolR8-3208</strain>
    </source>
</reference>
<dbReference type="Proteomes" id="UP000824214">
    <property type="component" value="Unassembled WGS sequence"/>
</dbReference>
<keyword evidence="6" id="KW-0963">Cytoplasm</keyword>
<dbReference type="GO" id="GO:0008762">
    <property type="term" value="F:UDP-N-acetylmuramate dehydrogenase activity"/>
    <property type="evidence" value="ECO:0007669"/>
    <property type="project" value="UniProtKB-UniRule"/>
</dbReference>
<keyword evidence="11" id="KW-0133">Cell shape</keyword>
<dbReference type="SUPFAM" id="SSF56194">
    <property type="entry name" value="Uridine diphospho-N-Acetylenolpyruvylglucosamine reductase, MurB, C-terminal domain"/>
    <property type="match status" value="1"/>
</dbReference>
<protein>
    <recommendedName>
        <fullName evidence="5 17">UDP-N-acetylmuramate dehydrogenase</fullName>
        <ecNumber evidence="5 17">1.3.1.98</ecNumber>
    </recommendedName>
</protein>
<organism evidence="19 20">
    <name type="scientific">Candidatus Acutalibacter ornithocaccae</name>
    <dbReference type="NCBI Taxonomy" id="2838416"/>
    <lineage>
        <taxon>Bacteria</taxon>
        <taxon>Bacillati</taxon>
        <taxon>Bacillota</taxon>
        <taxon>Clostridia</taxon>
        <taxon>Eubacteriales</taxon>
        <taxon>Acutalibacteraceae</taxon>
        <taxon>Acutalibacter</taxon>
    </lineage>
</organism>
<dbReference type="NCBIfam" id="NF010480">
    <property type="entry name" value="PRK13905.1"/>
    <property type="match status" value="1"/>
</dbReference>
<evidence type="ECO:0000256" key="3">
    <source>
        <dbReference type="ARBA" id="ARBA00004496"/>
    </source>
</evidence>
<evidence type="ECO:0000313" key="19">
    <source>
        <dbReference type="EMBL" id="HJB36738.1"/>
    </source>
</evidence>
<gene>
    <name evidence="19" type="primary">murB</name>
    <name evidence="19" type="ORF">H9942_01560</name>
</gene>
<dbReference type="PROSITE" id="PS51387">
    <property type="entry name" value="FAD_PCMH"/>
    <property type="match status" value="1"/>
</dbReference>
<dbReference type="InterPro" id="IPR016169">
    <property type="entry name" value="FAD-bd_PCMH_sub2"/>
</dbReference>
<dbReference type="PANTHER" id="PTHR21071:SF4">
    <property type="entry name" value="UDP-N-ACETYLENOLPYRUVOYLGLUCOSAMINE REDUCTASE"/>
    <property type="match status" value="1"/>
</dbReference>
<comment type="caution">
    <text evidence="19">The sequence shown here is derived from an EMBL/GenBank/DDBJ whole genome shotgun (WGS) entry which is preliminary data.</text>
</comment>
<dbReference type="NCBIfam" id="TIGR00179">
    <property type="entry name" value="murB"/>
    <property type="match status" value="1"/>
</dbReference>
<evidence type="ECO:0000256" key="14">
    <source>
        <dbReference type="ARBA" id="ARBA00023306"/>
    </source>
</evidence>
<comment type="function">
    <text evidence="2">Cell wall formation.</text>
</comment>
<evidence type="ECO:0000256" key="1">
    <source>
        <dbReference type="ARBA" id="ARBA00001974"/>
    </source>
</evidence>
<accession>A0A9D2RXT5</accession>
<comment type="catalytic activity">
    <reaction evidence="16">
        <text>UDP-N-acetyl-alpha-D-muramate + NADP(+) = UDP-N-acetyl-3-O-(1-carboxyvinyl)-alpha-D-glucosamine + NADPH + H(+)</text>
        <dbReference type="Rhea" id="RHEA:12248"/>
        <dbReference type="ChEBI" id="CHEBI:15378"/>
        <dbReference type="ChEBI" id="CHEBI:57783"/>
        <dbReference type="ChEBI" id="CHEBI:58349"/>
        <dbReference type="ChEBI" id="CHEBI:68483"/>
        <dbReference type="ChEBI" id="CHEBI:70757"/>
        <dbReference type="EC" id="1.3.1.98"/>
    </reaction>
</comment>
<dbReference type="GO" id="GO:0071949">
    <property type="term" value="F:FAD binding"/>
    <property type="evidence" value="ECO:0007669"/>
    <property type="project" value="InterPro"/>
</dbReference>
<feature type="domain" description="FAD-binding PCMH-type" evidence="18">
    <location>
        <begin position="1"/>
        <end position="121"/>
    </location>
</feature>
<dbReference type="GO" id="GO:0051301">
    <property type="term" value="P:cell division"/>
    <property type="evidence" value="ECO:0007669"/>
    <property type="project" value="UniProtKB-KW"/>
</dbReference>
<evidence type="ECO:0000313" key="20">
    <source>
        <dbReference type="Proteomes" id="UP000824214"/>
    </source>
</evidence>
<dbReference type="EMBL" id="DWXZ01000025">
    <property type="protein sequence ID" value="HJB36738.1"/>
    <property type="molecule type" value="Genomic_DNA"/>
</dbReference>
<dbReference type="InterPro" id="IPR011601">
    <property type="entry name" value="MurB_C"/>
</dbReference>
<dbReference type="AlphaFoldDB" id="A0A9D2RXT5"/>
<keyword evidence="12" id="KW-0573">Peptidoglycan synthesis</keyword>
<name>A0A9D2RXT5_9FIRM</name>
<evidence type="ECO:0000256" key="10">
    <source>
        <dbReference type="ARBA" id="ARBA00022857"/>
    </source>
</evidence>
<comment type="cofactor">
    <cofactor evidence="1">
        <name>FAD</name>
        <dbReference type="ChEBI" id="CHEBI:57692"/>
    </cofactor>
</comment>
<comment type="pathway">
    <text evidence="4">Cell wall biogenesis; peptidoglycan biosynthesis.</text>
</comment>
<dbReference type="Pfam" id="PF02873">
    <property type="entry name" value="MurB_C"/>
    <property type="match status" value="1"/>
</dbReference>
<dbReference type="Gene3D" id="3.30.465.10">
    <property type="match status" value="1"/>
</dbReference>
<keyword evidence="15" id="KW-0961">Cell wall biogenesis/degradation</keyword>